<dbReference type="PRINTS" id="PR00111">
    <property type="entry name" value="ABHYDROLASE"/>
</dbReference>
<dbReference type="GO" id="GO:0016787">
    <property type="term" value="F:hydrolase activity"/>
    <property type="evidence" value="ECO:0007669"/>
    <property type="project" value="UniProtKB-KW"/>
</dbReference>
<dbReference type="InterPro" id="IPR050266">
    <property type="entry name" value="AB_hydrolase_sf"/>
</dbReference>
<accession>A0A1F7IJ36</accession>
<reference evidence="3 4" key="1">
    <citation type="journal article" date="2016" name="Nat. Commun.">
        <title>Thousands of microbial genomes shed light on interconnected biogeochemical processes in an aquifer system.</title>
        <authorList>
            <person name="Anantharaman K."/>
            <person name="Brown C.T."/>
            <person name="Hug L.A."/>
            <person name="Sharon I."/>
            <person name="Castelle C.J."/>
            <person name="Probst A.J."/>
            <person name="Thomas B.C."/>
            <person name="Singh A."/>
            <person name="Wilkins M.J."/>
            <person name="Karaoz U."/>
            <person name="Brodie E.L."/>
            <person name="Williams K.H."/>
            <person name="Hubbard S.S."/>
            <person name="Banfield J.F."/>
        </authorList>
    </citation>
    <scope>NUCLEOTIDE SEQUENCE [LARGE SCALE GENOMIC DNA]</scope>
</reference>
<dbReference type="GO" id="GO:0016020">
    <property type="term" value="C:membrane"/>
    <property type="evidence" value="ECO:0007669"/>
    <property type="project" value="TreeGrafter"/>
</dbReference>
<feature type="domain" description="AB hydrolase-1" evidence="2">
    <location>
        <begin position="20"/>
        <end position="120"/>
    </location>
</feature>
<evidence type="ECO:0000313" key="3">
    <source>
        <dbReference type="EMBL" id="OGK43362.1"/>
    </source>
</evidence>
<proteinExistence type="predicted"/>
<dbReference type="SUPFAM" id="SSF53474">
    <property type="entry name" value="alpha/beta-Hydrolases"/>
    <property type="match status" value="1"/>
</dbReference>
<dbReference type="PANTHER" id="PTHR43798">
    <property type="entry name" value="MONOACYLGLYCEROL LIPASE"/>
    <property type="match status" value="1"/>
</dbReference>
<dbReference type="Gene3D" id="3.40.50.1820">
    <property type="entry name" value="alpha/beta hydrolase"/>
    <property type="match status" value="1"/>
</dbReference>
<dbReference type="InterPro" id="IPR000073">
    <property type="entry name" value="AB_hydrolase_1"/>
</dbReference>
<name>A0A1F7IJ36_9BACT</name>
<evidence type="ECO:0000256" key="1">
    <source>
        <dbReference type="ARBA" id="ARBA00022801"/>
    </source>
</evidence>
<evidence type="ECO:0000259" key="2">
    <source>
        <dbReference type="Pfam" id="PF00561"/>
    </source>
</evidence>
<comment type="caution">
    <text evidence="3">The sequence shown here is derived from an EMBL/GenBank/DDBJ whole genome shotgun (WGS) entry which is preliminary data.</text>
</comment>
<sequence length="240" mass="27072">MLLDLDRKSLNYGVFGKGQPILLTHGWGGNSKSLKSLARLLSSKYQAITLDLPGFGESDDPDPDWGIEEYAGVIIDFICELKLRPVVFFGHSFGGALGISLAAKHPDYIKKLVVSGASYKRDVPATAKISQLLNWLPVKLKIAIYKIFFPKSDLYKVPQLESNFREIVKQDLTPLLQLIKAPTLILWGAEDKETSISHAYELHKKIKESKLKIFPEIGHNLPLQYSQKVYEEIDKFMQIN</sequence>
<keyword evidence="1" id="KW-0378">Hydrolase</keyword>
<gene>
    <name evidence="3" type="ORF">A3B40_01030</name>
</gene>
<dbReference type="InterPro" id="IPR029058">
    <property type="entry name" value="AB_hydrolase_fold"/>
</dbReference>
<dbReference type="AlphaFoldDB" id="A0A1F7IJ36"/>
<organism evidence="3 4">
    <name type="scientific">Candidatus Roizmanbacteria bacterium RIFCSPLOWO2_01_FULL_37_16</name>
    <dbReference type="NCBI Taxonomy" id="1802058"/>
    <lineage>
        <taxon>Bacteria</taxon>
        <taxon>Candidatus Roizmaniibacteriota</taxon>
    </lineage>
</organism>
<evidence type="ECO:0000313" key="4">
    <source>
        <dbReference type="Proteomes" id="UP000178040"/>
    </source>
</evidence>
<dbReference type="Proteomes" id="UP000178040">
    <property type="component" value="Unassembled WGS sequence"/>
</dbReference>
<protein>
    <recommendedName>
        <fullName evidence="2">AB hydrolase-1 domain-containing protein</fullName>
    </recommendedName>
</protein>
<dbReference type="EMBL" id="MGAI01000053">
    <property type="protein sequence ID" value="OGK43362.1"/>
    <property type="molecule type" value="Genomic_DNA"/>
</dbReference>
<dbReference type="PANTHER" id="PTHR43798:SF31">
    <property type="entry name" value="AB HYDROLASE SUPERFAMILY PROTEIN YCLE"/>
    <property type="match status" value="1"/>
</dbReference>
<dbReference type="Pfam" id="PF00561">
    <property type="entry name" value="Abhydrolase_1"/>
    <property type="match status" value="1"/>
</dbReference>